<dbReference type="InterPro" id="IPR029058">
    <property type="entry name" value="AB_hydrolase_fold"/>
</dbReference>
<sequence length="47" mass="5078">MPFVDVNGQRIHYTDSGEGPVIVATHATLMDTVSLEPLTSRLPGRVV</sequence>
<dbReference type="Gene3D" id="3.40.50.1820">
    <property type="entry name" value="alpha/beta hydrolase"/>
    <property type="match status" value="1"/>
</dbReference>
<comment type="caution">
    <text evidence="1">The sequence shown here is derived from an EMBL/GenBank/DDBJ whole genome shotgun (WGS) entry which is preliminary data.</text>
</comment>
<dbReference type="SUPFAM" id="SSF53474">
    <property type="entry name" value="alpha/beta-Hydrolases"/>
    <property type="match status" value="1"/>
</dbReference>
<reference evidence="1 2" key="1">
    <citation type="journal article" date="2014" name="Emerg. Infect. Dis.">
        <title>High-level Relatedness among Mycobacterium abscessus subsp. massiliense Strains from Widely Separated Outbreaks.</title>
        <authorList>
            <person name="Tettelin H."/>
            <person name="Davidson R.M."/>
            <person name="Agrawal S."/>
            <person name="Aitken M.L."/>
            <person name="Shallom S."/>
            <person name="Hasan N.A."/>
            <person name="Strong M."/>
            <person name="Nogueira de Moura V.C."/>
            <person name="De Groote M.A."/>
            <person name="Duarte R.S."/>
            <person name="Hine E."/>
            <person name="Parankush S."/>
            <person name="Su Q."/>
            <person name="Daugherty S.C."/>
            <person name="Fraser C.M."/>
            <person name="Brown-Elliott B.A."/>
            <person name="Wallace R.J.Jr."/>
            <person name="Holland S.M."/>
            <person name="Sampaio E.P."/>
            <person name="Olivier K.N."/>
            <person name="Jackson M."/>
            <person name="Zelazny A.M."/>
        </authorList>
    </citation>
    <scope>NUCLEOTIDE SEQUENCE [LARGE SCALE GENOMIC DNA]</scope>
    <source>
        <strain evidence="1 2">MAB_091912_2446</strain>
    </source>
</reference>
<dbReference type="EMBL" id="AYTF01000002">
    <property type="protein sequence ID" value="ESV62254.1"/>
    <property type="molecule type" value="Genomic_DNA"/>
</dbReference>
<name>A0A829M818_9MYCO</name>
<evidence type="ECO:0000313" key="1">
    <source>
        <dbReference type="EMBL" id="ESV62254.1"/>
    </source>
</evidence>
<gene>
    <name evidence="1" type="ORF">L833_4659</name>
</gene>
<protein>
    <submittedName>
        <fullName evidence="1">Uncharacterized protein</fullName>
    </submittedName>
</protein>
<dbReference type="Proteomes" id="UP000018502">
    <property type="component" value="Unassembled WGS sequence"/>
</dbReference>
<proteinExistence type="predicted"/>
<dbReference type="AlphaFoldDB" id="A0A829M818"/>
<accession>A0A829M818</accession>
<organism evidence="1 2">
    <name type="scientific">Mycobacteroides abscessus MAB_091912_2446</name>
    <dbReference type="NCBI Taxonomy" id="1335414"/>
    <lineage>
        <taxon>Bacteria</taxon>
        <taxon>Bacillati</taxon>
        <taxon>Actinomycetota</taxon>
        <taxon>Actinomycetes</taxon>
        <taxon>Mycobacteriales</taxon>
        <taxon>Mycobacteriaceae</taxon>
        <taxon>Mycobacteroides</taxon>
        <taxon>Mycobacteroides abscessus</taxon>
    </lineage>
</organism>
<evidence type="ECO:0000313" key="2">
    <source>
        <dbReference type="Proteomes" id="UP000018502"/>
    </source>
</evidence>